<feature type="region of interest" description="Disordered" evidence="6">
    <location>
        <begin position="364"/>
        <end position="388"/>
    </location>
</feature>
<evidence type="ECO:0000256" key="1">
    <source>
        <dbReference type="ARBA" id="ARBA00004141"/>
    </source>
</evidence>
<evidence type="ECO:0000256" key="2">
    <source>
        <dbReference type="ARBA" id="ARBA00022692"/>
    </source>
</evidence>
<evidence type="ECO:0000256" key="4">
    <source>
        <dbReference type="ARBA" id="ARBA00023136"/>
    </source>
</evidence>
<feature type="transmembrane region" description="Helical" evidence="7">
    <location>
        <begin position="215"/>
        <end position="241"/>
    </location>
</feature>
<organism evidence="9 10">
    <name type="scientific">Aspergillus sydowii CBS 593.65</name>
    <dbReference type="NCBI Taxonomy" id="1036612"/>
    <lineage>
        <taxon>Eukaryota</taxon>
        <taxon>Fungi</taxon>
        <taxon>Dikarya</taxon>
        <taxon>Ascomycota</taxon>
        <taxon>Pezizomycotina</taxon>
        <taxon>Eurotiomycetes</taxon>
        <taxon>Eurotiomycetidae</taxon>
        <taxon>Eurotiales</taxon>
        <taxon>Aspergillaceae</taxon>
        <taxon>Aspergillus</taxon>
        <taxon>Aspergillus subgen. Nidulantes</taxon>
    </lineage>
</organism>
<reference evidence="10" key="1">
    <citation type="journal article" date="2017" name="Genome Biol.">
        <title>Comparative genomics reveals high biological diversity and specific adaptations in the industrially and medically important fungal genus Aspergillus.</title>
        <authorList>
            <person name="de Vries R.P."/>
            <person name="Riley R."/>
            <person name="Wiebenga A."/>
            <person name="Aguilar-Osorio G."/>
            <person name="Amillis S."/>
            <person name="Uchima C.A."/>
            <person name="Anderluh G."/>
            <person name="Asadollahi M."/>
            <person name="Askin M."/>
            <person name="Barry K."/>
            <person name="Battaglia E."/>
            <person name="Bayram O."/>
            <person name="Benocci T."/>
            <person name="Braus-Stromeyer S.A."/>
            <person name="Caldana C."/>
            <person name="Canovas D."/>
            <person name="Cerqueira G.C."/>
            <person name="Chen F."/>
            <person name="Chen W."/>
            <person name="Choi C."/>
            <person name="Clum A."/>
            <person name="Dos Santos R.A."/>
            <person name="Damasio A.R."/>
            <person name="Diallinas G."/>
            <person name="Emri T."/>
            <person name="Fekete E."/>
            <person name="Flipphi M."/>
            <person name="Freyberg S."/>
            <person name="Gallo A."/>
            <person name="Gournas C."/>
            <person name="Habgood R."/>
            <person name="Hainaut M."/>
            <person name="Harispe M.L."/>
            <person name="Henrissat B."/>
            <person name="Hilden K.S."/>
            <person name="Hope R."/>
            <person name="Hossain A."/>
            <person name="Karabika E."/>
            <person name="Karaffa L."/>
            <person name="Karanyi Z."/>
            <person name="Krasevec N."/>
            <person name="Kuo A."/>
            <person name="Kusch H."/>
            <person name="LaButti K."/>
            <person name="Lagendijk E.L."/>
            <person name="Lapidus A."/>
            <person name="Levasseur A."/>
            <person name="Lindquist E."/>
            <person name="Lipzen A."/>
            <person name="Logrieco A.F."/>
            <person name="MacCabe A."/>
            <person name="Maekelae M.R."/>
            <person name="Malavazi I."/>
            <person name="Melin P."/>
            <person name="Meyer V."/>
            <person name="Mielnichuk N."/>
            <person name="Miskei M."/>
            <person name="Molnar A.P."/>
            <person name="Mule G."/>
            <person name="Ngan C.Y."/>
            <person name="Orejas M."/>
            <person name="Orosz E."/>
            <person name="Ouedraogo J.P."/>
            <person name="Overkamp K.M."/>
            <person name="Park H.-S."/>
            <person name="Perrone G."/>
            <person name="Piumi F."/>
            <person name="Punt P.J."/>
            <person name="Ram A.F."/>
            <person name="Ramon A."/>
            <person name="Rauscher S."/>
            <person name="Record E."/>
            <person name="Riano-Pachon D.M."/>
            <person name="Robert V."/>
            <person name="Roehrig J."/>
            <person name="Ruller R."/>
            <person name="Salamov A."/>
            <person name="Salih N.S."/>
            <person name="Samson R.A."/>
            <person name="Sandor E."/>
            <person name="Sanguinetti M."/>
            <person name="Schuetze T."/>
            <person name="Sepcic K."/>
            <person name="Shelest E."/>
            <person name="Sherlock G."/>
            <person name="Sophianopoulou V."/>
            <person name="Squina F.M."/>
            <person name="Sun H."/>
            <person name="Susca A."/>
            <person name="Todd R.B."/>
            <person name="Tsang A."/>
            <person name="Unkles S.E."/>
            <person name="van de Wiele N."/>
            <person name="van Rossen-Uffink D."/>
            <person name="Oliveira J.V."/>
            <person name="Vesth T.C."/>
            <person name="Visser J."/>
            <person name="Yu J.-H."/>
            <person name="Zhou M."/>
            <person name="Andersen M.R."/>
            <person name="Archer D.B."/>
            <person name="Baker S.E."/>
            <person name="Benoit I."/>
            <person name="Brakhage A.A."/>
            <person name="Braus G.H."/>
            <person name="Fischer R."/>
            <person name="Frisvad J.C."/>
            <person name="Goldman G.H."/>
            <person name="Houbraken J."/>
            <person name="Oakley B."/>
            <person name="Pocsi I."/>
            <person name="Scazzocchio C."/>
            <person name="Seiboth B."/>
            <person name="vanKuyk P.A."/>
            <person name="Wortman J."/>
            <person name="Dyer P.S."/>
            <person name="Grigoriev I.V."/>
        </authorList>
    </citation>
    <scope>NUCLEOTIDE SEQUENCE [LARGE SCALE GENOMIC DNA]</scope>
    <source>
        <strain evidence="10">CBS 593.65</strain>
    </source>
</reference>
<gene>
    <name evidence="9" type="ORF">ASPSYDRAFT_49552</name>
</gene>
<dbReference type="InterPro" id="IPR052337">
    <property type="entry name" value="SAT4-like"/>
</dbReference>
<keyword evidence="10" id="KW-1185">Reference proteome</keyword>
<dbReference type="VEuPathDB" id="FungiDB:ASPSYDRAFT_49552"/>
<dbReference type="STRING" id="1036612.A0A1L9T4S0"/>
<dbReference type="RefSeq" id="XP_040698213.1">
    <property type="nucleotide sequence ID" value="XM_040847854.1"/>
</dbReference>
<dbReference type="OrthoDB" id="2988756at2759"/>
<comment type="subcellular location">
    <subcellularLocation>
        <location evidence="1">Membrane</location>
        <topology evidence="1">Multi-pass membrane protein</topology>
    </subcellularLocation>
</comment>
<evidence type="ECO:0000256" key="7">
    <source>
        <dbReference type="SAM" id="Phobius"/>
    </source>
</evidence>
<dbReference type="AlphaFoldDB" id="A0A1L9T4S0"/>
<keyword evidence="4 7" id="KW-0472">Membrane</keyword>
<name>A0A1L9T4S0_9EURO</name>
<comment type="similarity">
    <text evidence="5">Belongs to the SAT4 family.</text>
</comment>
<evidence type="ECO:0000256" key="6">
    <source>
        <dbReference type="SAM" id="MobiDB-lite"/>
    </source>
</evidence>
<dbReference type="Pfam" id="PF20684">
    <property type="entry name" value="Fung_rhodopsin"/>
    <property type="match status" value="1"/>
</dbReference>
<sequence>MAQFEVEAFTLLAIALVAIAIRVAARWTTAGPGNFQLDDYLMPLAGVVYGLETGAAFCVGAWWQGLANNSMTDEQRAALDPASQEYALRVGGSKTQVLGWSLYTTLLWLLKTCMAVFYSRLTAGLVNMNIRVKIAYILIGVTYITVICSILFGCHPMKKNWQIYPNPGNYCQPAVSKIDVYVTVTLNVATDLYLITIPTPVLFKARLPLREKLELLVLFSGGIFVMAAGILRCVLIVTAGANGASQAGSWACRETFVAVIIGNAPMVYPYMRRVAKSAGLYMTTQRSRTRSRTARSQSYPLSDGDEVKLNGPGISQSSKKRRFRHPLSLSESQWRDETSMEDEACMLGMHTLPRHVRVEGLQRRESGRARPMGTNGRSEDNEVEGEMKGIKVVQETIIERR</sequence>
<dbReference type="Proteomes" id="UP000184356">
    <property type="component" value="Unassembled WGS sequence"/>
</dbReference>
<feature type="transmembrane region" description="Helical" evidence="7">
    <location>
        <begin position="40"/>
        <end position="63"/>
    </location>
</feature>
<protein>
    <recommendedName>
        <fullName evidence="8">Rhodopsin domain-containing protein</fullName>
    </recommendedName>
</protein>
<dbReference type="InterPro" id="IPR049326">
    <property type="entry name" value="Rhodopsin_dom_fungi"/>
</dbReference>
<dbReference type="PANTHER" id="PTHR33048">
    <property type="entry name" value="PTH11-LIKE INTEGRAL MEMBRANE PROTEIN (AFU_ORTHOLOGUE AFUA_5G11245)"/>
    <property type="match status" value="1"/>
</dbReference>
<keyword evidence="3 7" id="KW-1133">Transmembrane helix</keyword>
<evidence type="ECO:0000313" key="10">
    <source>
        <dbReference type="Proteomes" id="UP000184356"/>
    </source>
</evidence>
<dbReference type="EMBL" id="KV878594">
    <property type="protein sequence ID" value="OJJ54407.1"/>
    <property type="molecule type" value="Genomic_DNA"/>
</dbReference>
<proteinExistence type="inferred from homology"/>
<evidence type="ECO:0000256" key="5">
    <source>
        <dbReference type="ARBA" id="ARBA00038359"/>
    </source>
</evidence>
<feature type="transmembrane region" description="Helical" evidence="7">
    <location>
        <begin position="134"/>
        <end position="154"/>
    </location>
</feature>
<feature type="region of interest" description="Disordered" evidence="6">
    <location>
        <begin position="285"/>
        <end position="330"/>
    </location>
</feature>
<feature type="transmembrane region" description="Helical" evidence="7">
    <location>
        <begin position="97"/>
        <end position="119"/>
    </location>
</feature>
<dbReference type="GeneID" id="63763927"/>
<accession>A0A1L9T4S0</accession>
<evidence type="ECO:0000259" key="8">
    <source>
        <dbReference type="Pfam" id="PF20684"/>
    </source>
</evidence>
<dbReference type="PANTHER" id="PTHR33048:SF2">
    <property type="entry name" value="SRPK"/>
    <property type="match status" value="1"/>
</dbReference>
<keyword evidence="2 7" id="KW-0812">Transmembrane</keyword>
<evidence type="ECO:0000256" key="3">
    <source>
        <dbReference type="ARBA" id="ARBA00022989"/>
    </source>
</evidence>
<dbReference type="GO" id="GO:0016020">
    <property type="term" value="C:membrane"/>
    <property type="evidence" value="ECO:0007669"/>
    <property type="project" value="UniProtKB-SubCell"/>
</dbReference>
<feature type="domain" description="Rhodopsin" evidence="8">
    <location>
        <begin position="21"/>
        <end position="273"/>
    </location>
</feature>
<feature type="compositionally biased region" description="Basic and acidic residues" evidence="6">
    <location>
        <begin position="377"/>
        <end position="388"/>
    </location>
</feature>
<evidence type="ECO:0000313" key="9">
    <source>
        <dbReference type="EMBL" id="OJJ54407.1"/>
    </source>
</evidence>